<dbReference type="InterPro" id="IPR029016">
    <property type="entry name" value="GAF-like_dom_sf"/>
</dbReference>
<dbReference type="AlphaFoldDB" id="A0A4R7K291"/>
<evidence type="ECO:0000313" key="3">
    <source>
        <dbReference type="Proteomes" id="UP000295830"/>
    </source>
</evidence>
<dbReference type="Pfam" id="PF00990">
    <property type="entry name" value="GGDEF"/>
    <property type="match status" value="1"/>
</dbReference>
<dbReference type="PROSITE" id="PS50887">
    <property type="entry name" value="GGDEF"/>
    <property type="match status" value="1"/>
</dbReference>
<dbReference type="SMART" id="SM00065">
    <property type="entry name" value="GAF"/>
    <property type="match status" value="1"/>
</dbReference>
<dbReference type="NCBIfam" id="TIGR00254">
    <property type="entry name" value="GGDEF"/>
    <property type="match status" value="1"/>
</dbReference>
<dbReference type="CDD" id="cd01949">
    <property type="entry name" value="GGDEF"/>
    <property type="match status" value="1"/>
</dbReference>
<dbReference type="Proteomes" id="UP000295830">
    <property type="component" value="Unassembled WGS sequence"/>
</dbReference>
<reference evidence="2 3" key="1">
    <citation type="submission" date="2019-03" db="EMBL/GenBank/DDBJ databases">
        <title>Genomic Encyclopedia of Type Strains, Phase IV (KMG-IV): sequencing the most valuable type-strain genomes for metagenomic binning, comparative biology and taxonomic classification.</title>
        <authorList>
            <person name="Goeker M."/>
        </authorList>
    </citation>
    <scope>NUCLEOTIDE SEQUENCE [LARGE SCALE GENOMIC DNA]</scope>
    <source>
        <strain evidence="2 3">DSM 15505</strain>
    </source>
</reference>
<dbReference type="InterPro" id="IPR003018">
    <property type="entry name" value="GAF"/>
</dbReference>
<dbReference type="SUPFAM" id="SSF55073">
    <property type="entry name" value="Nucleotide cyclase"/>
    <property type="match status" value="1"/>
</dbReference>
<dbReference type="OrthoDB" id="9812358at2"/>
<organism evidence="2 3">
    <name type="scientific">Halospina denitrificans</name>
    <dbReference type="NCBI Taxonomy" id="332522"/>
    <lineage>
        <taxon>Bacteria</taxon>
        <taxon>Pseudomonadati</taxon>
        <taxon>Pseudomonadota</taxon>
        <taxon>Gammaproteobacteria</taxon>
        <taxon>Halospina</taxon>
    </lineage>
</organism>
<dbReference type="InterPro" id="IPR043128">
    <property type="entry name" value="Rev_trsase/Diguanyl_cyclase"/>
</dbReference>
<comment type="caution">
    <text evidence="2">The sequence shown here is derived from an EMBL/GenBank/DDBJ whole genome shotgun (WGS) entry which is preliminary data.</text>
</comment>
<dbReference type="SUPFAM" id="SSF55781">
    <property type="entry name" value="GAF domain-like"/>
    <property type="match status" value="1"/>
</dbReference>
<dbReference type="Pfam" id="PF13185">
    <property type="entry name" value="GAF_2"/>
    <property type="match status" value="1"/>
</dbReference>
<protein>
    <submittedName>
        <fullName evidence="2">Diguanylate cyclase (GGDEF)-like protein</fullName>
    </submittedName>
</protein>
<gene>
    <name evidence="2" type="ORF">DES49_0614</name>
</gene>
<evidence type="ECO:0000313" key="2">
    <source>
        <dbReference type="EMBL" id="TDT44504.1"/>
    </source>
</evidence>
<dbReference type="PANTHER" id="PTHR46663:SF2">
    <property type="entry name" value="GGDEF DOMAIN-CONTAINING PROTEIN"/>
    <property type="match status" value="1"/>
</dbReference>
<dbReference type="InterPro" id="IPR000160">
    <property type="entry name" value="GGDEF_dom"/>
</dbReference>
<proteinExistence type="predicted"/>
<accession>A0A4R7K291</accession>
<name>A0A4R7K291_9GAMM</name>
<evidence type="ECO:0000259" key="1">
    <source>
        <dbReference type="PROSITE" id="PS50887"/>
    </source>
</evidence>
<keyword evidence="3" id="KW-1185">Reference proteome</keyword>
<dbReference type="Gene3D" id="3.30.70.270">
    <property type="match status" value="1"/>
</dbReference>
<feature type="domain" description="GGDEF" evidence="1">
    <location>
        <begin position="377"/>
        <end position="510"/>
    </location>
</feature>
<dbReference type="InterPro" id="IPR052163">
    <property type="entry name" value="DGC-Regulatory_Protein"/>
</dbReference>
<dbReference type="PANTHER" id="PTHR46663">
    <property type="entry name" value="DIGUANYLATE CYCLASE DGCT-RELATED"/>
    <property type="match status" value="1"/>
</dbReference>
<dbReference type="EMBL" id="SOAX01000001">
    <property type="protein sequence ID" value="TDT44504.1"/>
    <property type="molecule type" value="Genomic_DNA"/>
</dbReference>
<dbReference type="SMART" id="SM00267">
    <property type="entry name" value="GGDEF"/>
    <property type="match status" value="1"/>
</dbReference>
<sequence>MDQLLERLARSNTDSASLESLTRPLLDLGQQVTGMDSVYLTAIDETEGLQKIIYSRNTGALQMQEGMEVPWQDTLCRRALDEGRFFTEDVPACWGDSNAARELGIKSYLTLPIHVGKTKLFGTLCAASTHPVELPENARSVLSLCVELIANQIERELSLRESVRHVTEAQKRLARMTLVADISRYCLNAPSIEESVLAVAERLTQTGFWEKVVPMRLREGRRGPLGERDPDAARLAALLIKASPDALDGMVYHGHEHLIFPPDDLDWIKAYRRQLDLGEHGDAALLVVSTEEAVEAGLLILSGHEISRDPDERQLLNTIANSLSLLASRLLDHERLEAANTELHYSALHDALTGLPNRRSLIEELERMLARAERSKEAVHVAFIDLDGFKAINDHHGHDVGDAFLREFGERLREVCRQGDLIARYGGDEFVFVGKSENADNASAERDAISKRLRDASSGHYELDGIRIDYAGPSLGIITWQPGDMVDADITLARADEAMYADKQARRTGR</sequence>
<dbReference type="InterPro" id="IPR029787">
    <property type="entry name" value="Nucleotide_cyclase"/>
</dbReference>
<dbReference type="Gene3D" id="3.30.450.40">
    <property type="match status" value="1"/>
</dbReference>
<dbReference type="RefSeq" id="WP_133734879.1">
    <property type="nucleotide sequence ID" value="NZ_SOAX01000001.1"/>
</dbReference>